<dbReference type="Proteomes" id="UP000278398">
    <property type="component" value="Unassembled WGS sequence"/>
</dbReference>
<reference evidence="1 2" key="1">
    <citation type="submission" date="2018-12" db="EMBL/GenBank/DDBJ databases">
        <title>Mesorhizobium carbonis sp. nov., isolated from coal mine water.</title>
        <authorList>
            <person name="Xin W."/>
            <person name="Xu Z."/>
            <person name="Xiang F."/>
            <person name="Zhang J."/>
            <person name="Xi L."/>
            <person name="Liu J."/>
        </authorList>
    </citation>
    <scope>NUCLEOTIDE SEQUENCE [LARGE SCALE GENOMIC DNA]</scope>
    <source>
        <strain evidence="1 2">B2.3</strain>
    </source>
</reference>
<dbReference type="EMBL" id="RWKW01000025">
    <property type="protein sequence ID" value="RST87202.1"/>
    <property type="molecule type" value="Genomic_DNA"/>
</dbReference>
<evidence type="ECO:0000313" key="1">
    <source>
        <dbReference type="EMBL" id="RST87202.1"/>
    </source>
</evidence>
<gene>
    <name evidence="1" type="ORF">EJC49_07095</name>
</gene>
<dbReference type="OrthoDB" id="8686088at2"/>
<keyword evidence="2" id="KW-1185">Reference proteome</keyword>
<accession>A0A429Z0E9</accession>
<name>A0A429Z0E9_9HYPH</name>
<evidence type="ECO:0000313" key="2">
    <source>
        <dbReference type="Proteomes" id="UP000278398"/>
    </source>
</evidence>
<dbReference type="AlphaFoldDB" id="A0A429Z0E9"/>
<comment type="caution">
    <text evidence="1">The sequence shown here is derived from an EMBL/GenBank/DDBJ whole genome shotgun (WGS) entry which is preliminary data.</text>
</comment>
<dbReference type="RefSeq" id="WP_126698763.1">
    <property type="nucleotide sequence ID" value="NZ_RWKW01000025.1"/>
</dbReference>
<protein>
    <submittedName>
        <fullName evidence="1">PqqD family protein</fullName>
    </submittedName>
</protein>
<sequence length="138" mass="14446">MNNLNSAYAVAGSDVAFEVFDGDVIVLDMGNGKYYSFSNGGSAVWVALVAGVAPSDIANHSAHGEAVPGFVKQLHDLGLIEARPSLLPVAADSDQIAALAAANEAPDLRIFDDMADLFLADPIHDVEEPQGWPVVKQA</sequence>
<organism evidence="1 2">
    <name type="scientific">Aquibium carbonis</name>
    <dbReference type="NCBI Taxonomy" id="2495581"/>
    <lineage>
        <taxon>Bacteria</taxon>
        <taxon>Pseudomonadati</taxon>
        <taxon>Pseudomonadota</taxon>
        <taxon>Alphaproteobacteria</taxon>
        <taxon>Hyphomicrobiales</taxon>
        <taxon>Phyllobacteriaceae</taxon>
        <taxon>Aquibium</taxon>
    </lineage>
</organism>
<proteinExistence type="predicted"/>